<evidence type="ECO:0000313" key="2">
    <source>
        <dbReference type="Proteomes" id="UP000279833"/>
    </source>
</evidence>
<evidence type="ECO:0000313" key="1">
    <source>
        <dbReference type="EMBL" id="VDO64488.1"/>
    </source>
</evidence>
<sequence length="64" mass="7987">MYPLKYQYHVDQHQSNQPHHDPFDLMHQYYVPHPNKDKHYISSLKRLLREDEEYFLPYCVNTHT</sequence>
<reference evidence="1 2" key="2">
    <citation type="submission" date="2018-11" db="EMBL/GenBank/DDBJ databases">
        <authorList>
            <consortium name="Pathogen Informatics"/>
        </authorList>
    </citation>
    <scope>NUCLEOTIDE SEQUENCE [LARGE SCALE GENOMIC DNA]</scope>
    <source>
        <strain evidence="1">Dakar</strain>
        <strain evidence="2">Dakar, Senegal</strain>
    </source>
</reference>
<evidence type="ECO:0000313" key="3">
    <source>
        <dbReference type="WBParaSite" id="SCUD_0000090801-mRNA-1"/>
    </source>
</evidence>
<protein>
    <submittedName>
        <fullName evidence="3">Ovule protein</fullName>
    </submittedName>
</protein>
<dbReference type="EMBL" id="UZAK01000676">
    <property type="protein sequence ID" value="VDO64488.1"/>
    <property type="molecule type" value="Genomic_DNA"/>
</dbReference>
<accession>A0A183JDZ6</accession>
<keyword evidence="2" id="KW-1185">Reference proteome</keyword>
<dbReference type="Proteomes" id="UP000279833">
    <property type="component" value="Unassembled WGS sequence"/>
</dbReference>
<organism evidence="3">
    <name type="scientific">Schistosoma curassoni</name>
    <dbReference type="NCBI Taxonomy" id="6186"/>
    <lineage>
        <taxon>Eukaryota</taxon>
        <taxon>Metazoa</taxon>
        <taxon>Spiralia</taxon>
        <taxon>Lophotrochozoa</taxon>
        <taxon>Platyhelminthes</taxon>
        <taxon>Trematoda</taxon>
        <taxon>Digenea</taxon>
        <taxon>Strigeidida</taxon>
        <taxon>Schistosomatoidea</taxon>
        <taxon>Schistosomatidae</taxon>
        <taxon>Schistosoma</taxon>
    </lineage>
</organism>
<dbReference type="AlphaFoldDB" id="A0A183JDZ6"/>
<reference evidence="3" key="1">
    <citation type="submission" date="2016-06" db="UniProtKB">
        <authorList>
            <consortium name="WormBaseParasite"/>
        </authorList>
    </citation>
    <scope>IDENTIFICATION</scope>
</reference>
<name>A0A183JDZ6_9TREM</name>
<dbReference type="WBParaSite" id="SCUD_0000090801-mRNA-1">
    <property type="protein sequence ID" value="SCUD_0000090801-mRNA-1"/>
    <property type="gene ID" value="SCUD_0000090801"/>
</dbReference>
<gene>
    <name evidence="1" type="ORF">SCUD_LOCUS909</name>
</gene>
<proteinExistence type="predicted"/>